<dbReference type="EMBL" id="JACEIK010000288">
    <property type="protein sequence ID" value="MCD7454160.1"/>
    <property type="molecule type" value="Genomic_DNA"/>
</dbReference>
<comment type="caution">
    <text evidence="1">The sequence shown here is derived from an EMBL/GenBank/DDBJ whole genome shotgun (WGS) entry which is preliminary data.</text>
</comment>
<gene>
    <name evidence="1" type="ORF">HAX54_023700</name>
</gene>
<accession>A0ABS8S790</accession>
<keyword evidence="2" id="KW-1185">Reference proteome</keyword>
<proteinExistence type="predicted"/>
<feature type="non-terminal residue" evidence="1">
    <location>
        <position position="53"/>
    </location>
</feature>
<dbReference type="Proteomes" id="UP000823775">
    <property type="component" value="Unassembled WGS sequence"/>
</dbReference>
<organism evidence="1 2">
    <name type="scientific">Datura stramonium</name>
    <name type="common">Jimsonweed</name>
    <name type="synonym">Common thornapple</name>
    <dbReference type="NCBI Taxonomy" id="4076"/>
    <lineage>
        <taxon>Eukaryota</taxon>
        <taxon>Viridiplantae</taxon>
        <taxon>Streptophyta</taxon>
        <taxon>Embryophyta</taxon>
        <taxon>Tracheophyta</taxon>
        <taxon>Spermatophyta</taxon>
        <taxon>Magnoliopsida</taxon>
        <taxon>eudicotyledons</taxon>
        <taxon>Gunneridae</taxon>
        <taxon>Pentapetalae</taxon>
        <taxon>asterids</taxon>
        <taxon>lamiids</taxon>
        <taxon>Solanales</taxon>
        <taxon>Solanaceae</taxon>
        <taxon>Solanoideae</taxon>
        <taxon>Datureae</taxon>
        <taxon>Datura</taxon>
    </lineage>
</organism>
<sequence>MTATYGTSPLVVIIEDKEVKDGTNKGLFNLRSGLTKSLRVLMDLRRRPMSYAL</sequence>
<evidence type="ECO:0000313" key="2">
    <source>
        <dbReference type="Proteomes" id="UP000823775"/>
    </source>
</evidence>
<reference evidence="1 2" key="1">
    <citation type="journal article" date="2021" name="BMC Genomics">
        <title>Datura genome reveals duplications of psychoactive alkaloid biosynthetic genes and high mutation rate following tissue culture.</title>
        <authorList>
            <person name="Rajewski A."/>
            <person name="Carter-House D."/>
            <person name="Stajich J."/>
            <person name="Litt A."/>
        </authorList>
    </citation>
    <scope>NUCLEOTIDE SEQUENCE [LARGE SCALE GENOMIC DNA]</scope>
    <source>
        <strain evidence="1">AR-01</strain>
    </source>
</reference>
<name>A0ABS8S790_DATST</name>
<protein>
    <submittedName>
        <fullName evidence="1">Uncharacterized protein</fullName>
    </submittedName>
</protein>
<evidence type="ECO:0000313" key="1">
    <source>
        <dbReference type="EMBL" id="MCD7454160.1"/>
    </source>
</evidence>